<reference evidence="2 3" key="1">
    <citation type="submission" date="2024-09" db="EMBL/GenBank/DDBJ databases">
        <title>Chromosome-scale assembly of Riccia fluitans.</title>
        <authorList>
            <person name="Paukszto L."/>
            <person name="Sawicki J."/>
            <person name="Karawczyk K."/>
            <person name="Piernik-Szablinska J."/>
            <person name="Szczecinska M."/>
            <person name="Mazdziarz M."/>
        </authorList>
    </citation>
    <scope>NUCLEOTIDE SEQUENCE [LARGE SCALE GENOMIC DNA]</scope>
    <source>
        <strain evidence="2">Rf_01</strain>
        <tissue evidence="2">Aerial parts of the thallus</tissue>
    </source>
</reference>
<accession>A0ABD1XK94</accession>
<evidence type="ECO:0000313" key="2">
    <source>
        <dbReference type="EMBL" id="KAL2609367.1"/>
    </source>
</evidence>
<feature type="compositionally biased region" description="Low complexity" evidence="1">
    <location>
        <begin position="10"/>
        <end position="23"/>
    </location>
</feature>
<proteinExistence type="predicted"/>
<evidence type="ECO:0000256" key="1">
    <source>
        <dbReference type="SAM" id="MobiDB-lite"/>
    </source>
</evidence>
<organism evidence="2 3">
    <name type="scientific">Riccia fluitans</name>
    <dbReference type="NCBI Taxonomy" id="41844"/>
    <lineage>
        <taxon>Eukaryota</taxon>
        <taxon>Viridiplantae</taxon>
        <taxon>Streptophyta</taxon>
        <taxon>Embryophyta</taxon>
        <taxon>Marchantiophyta</taxon>
        <taxon>Marchantiopsida</taxon>
        <taxon>Marchantiidae</taxon>
        <taxon>Marchantiales</taxon>
        <taxon>Ricciaceae</taxon>
        <taxon>Riccia</taxon>
    </lineage>
</organism>
<comment type="caution">
    <text evidence="2">The sequence shown here is derived from an EMBL/GenBank/DDBJ whole genome shotgun (WGS) entry which is preliminary data.</text>
</comment>
<name>A0ABD1XK94_9MARC</name>
<keyword evidence="3" id="KW-1185">Reference proteome</keyword>
<dbReference type="AlphaFoldDB" id="A0ABD1XK94"/>
<protein>
    <submittedName>
        <fullName evidence="2">Uncharacterized protein</fullName>
    </submittedName>
</protein>
<gene>
    <name evidence="2" type="ORF">R1flu_027940</name>
</gene>
<feature type="region of interest" description="Disordered" evidence="1">
    <location>
        <begin position="1"/>
        <end position="23"/>
    </location>
</feature>
<dbReference type="Proteomes" id="UP001605036">
    <property type="component" value="Unassembled WGS sequence"/>
</dbReference>
<sequence>MWLDNVTGLSSDSNNCSSAFSISSDEDGETRLKRYRRILKGAVFFSLESVPSILHNGRCYGMRDVPQPGHPAVHAVQDDEPTVKFIWVTTQIEYLDEDEPFESPNLEEYFGKGKNGSSSFYNMNRIRNRPLKQFIELRHRDTFLIDGSPLNQAVAAVVPATVGNVWRGPLIALKCDAHYRDYYDHMDLRDLRDVADYLTRYGQKSRDQTSSDAGRREATSSVFGCEADRTATKVSPEASAAPKSKTVKGVRVNCLGDIKSGRPEFEAVELAINRRKGGVTSPPLPARLGIPLELQKITPPNEWKQDSIMLQNPVITFLHLESNPTSTSWGWAPLEWQSMVGSVVMARADGKDLRREHAETLCHYCYHFLQPVFEDSIGAGMDPEVKVSKEEVLYRLSPKSFELFCLGFFKYKEDTDRNWAFAFQDLNIIGSPAKVKGLHNNFHKLRKFL</sequence>
<evidence type="ECO:0000313" key="3">
    <source>
        <dbReference type="Proteomes" id="UP001605036"/>
    </source>
</evidence>
<feature type="region of interest" description="Disordered" evidence="1">
    <location>
        <begin position="202"/>
        <end position="222"/>
    </location>
</feature>
<dbReference type="EMBL" id="JBHFFA010000008">
    <property type="protein sequence ID" value="KAL2609367.1"/>
    <property type="molecule type" value="Genomic_DNA"/>
</dbReference>
<feature type="compositionally biased region" description="Basic and acidic residues" evidence="1">
    <location>
        <begin position="204"/>
        <end position="218"/>
    </location>
</feature>